<dbReference type="GO" id="GO:0006950">
    <property type="term" value="P:response to stress"/>
    <property type="evidence" value="ECO:0007669"/>
    <property type="project" value="UniProtKB-ARBA"/>
</dbReference>
<reference evidence="6" key="1">
    <citation type="submission" date="2020-05" db="EMBL/GenBank/DDBJ databases">
        <authorList>
            <person name="Chiriac C."/>
            <person name="Salcher M."/>
            <person name="Ghai R."/>
            <person name="Kavagutti S V."/>
        </authorList>
    </citation>
    <scope>NUCLEOTIDE SEQUENCE</scope>
</reference>
<comment type="cofactor">
    <cofactor evidence="1">
        <name>FAD</name>
        <dbReference type="ChEBI" id="CHEBI:57692"/>
    </cofactor>
</comment>
<dbReference type="InterPro" id="IPR014729">
    <property type="entry name" value="Rossmann-like_a/b/a_fold"/>
</dbReference>
<dbReference type="AlphaFoldDB" id="A0A6J7FG05"/>
<evidence type="ECO:0000256" key="2">
    <source>
        <dbReference type="ARBA" id="ARBA00022630"/>
    </source>
</evidence>
<keyword evidence="3" id="KW-0274">FAD</keyword>
<name>A0A6J7FG05_9ZZZZ</name>
<dbReference type="Pfam" id="PF00875">
    <property type="entry name" value="DNA_photolyase"/>
    <property type="match status" value="1"/>
</dbReference>
<dbReference type="InterPro" id="IPR002081">
    <property type="entry name" value="Cryptochrome/DNA_photolyase_1"/>
</dbReference>
<dbReference type="SUPFAM" id="SSF48173">
    <property type="entry name" value="Cryptochrome/photolyase FAD-binding domain"/>
    <property type="match status" value="1"/>
</dbReference>
<dbReference type="Gene3D" id="3.40.50.620">
    <property type="entry name" value="HUPs"/>
    <property type="match status" value="1"/>
</dbReference>
<organism evidence="6">
    <name type="scientific">freshwater metagenome</name>
    <dbReference type="NCBI Taxonomy" id="449393"/>
    <lineage>
        <taxon>unclassified sequences</taxon>
        <taxon>metagenomes</taxon>
        <taxon>ecological metagenomes</taxon>
    </lineage>
</organism>
<dbReference type="InterPro" id="IPR018394">
    <property type="entry name" value="DNA_photolyase_1_CS_C"/>
</dbReference>
<dbReference type="InterPro" id="IPR006050">
    <property type="entry name" value="DNA_photolyase_N"/>
</dbReference>
<evidence type="ECO:0000256" key="1">
    <source>
        <dbReference type="ARBA" id="ARBA00001974"/>
    </source>
</evidence>
<dbReference type="Gene3D" id="1.25.40.80">
    <property type="match status" value="1"/>
</dbReference>
<accession>A0A6J7FG05</accession>
<evidence type="ECO:0000259" key="5">
    <source>
        <dbReference type="PROSITE" id="PS51645"/>
    </source>
</evidence>
<dbReference type="PROSITE" id="PS00691">
    <property type="entry name" value="DNA_PHOTOLYASES_1_2"/>
    <property type="match status" value="1"/>
</dbReference>
<dbReference type="InterPro" id="IPR036134">
    <property type="entry name" value="Crypto/Photolyase_FAD-like_sf"/>
</dbReference>
<dbReference type="Pfam" id="PF03441">
    <property type="entry name" value="FAD_binding_7"/>
    <property type="match status" value="1"/>
</dbReference>
<evidence type="ECO:0000256" key="3">
    <source>
        <dbReference type="ARBA" id="ARBA00022827"/>
    </source>
</evidence>
<dbReference type="GO" id="GO:0071949">
    <property type="term" value="F:FAD binding"/>
    <property type="evidence" value="ECO:0007669"/>
    <property type="project" value="TreeGrafter"/>
</dbReference>
<dbReference type="GO" id="GO:0003677">
    <property type="term" value="F:DNA binding"/>
    <property type="evidence" value="ECO:0007669"/>
    <property type="project" value="TreeGrafter"/>
</dbReference>
<dbReference type="PANTHER" id="PTHR11455:SF9">
    <property type="entry name" value="CRYPTOCHROME CIRCADIAN CLOCK 5 ISOFORM X1"/>
    <property type="match status" value="1"/>
</dbReference>
<evidence type="ECO:0000313" key="6">
    <source>
        <dbReference type="EMBL" id="CAB4890583.1"/>
    </source>
</evidence>
<dbReference type="GO" id="GO:0006139">
    <property type="term" value="P:nucleobase-containing compound metabolic process"/>
    <property type="evidence" value="ECO:0007669"/>
    <property type="project" value="UniProtKB-ARBA"/>
</dbReference>
<dbReference type="SUPFAM" id="SSF52425">
    <property type="entry name" value="Cryptochrome/photolyase, N-terminal domain"/>
    <property type="match status" value="1"/>
</dbReference>
<evidence type="ECO:0000256" key="4">
    <source>
        <dbReference type="ARBA" id="ARBA00022991"/>
    </source>
</evidence>
<dbReference type="EMBL" id="CAFBMB010000014">
    <property type="protein sequence ID" value="CAB4890583.1"/>
    <property type="molecule type" value="Genomic_DNA"/>
</dbReference>
<dbReference type="PROSITE" id="PS51645">
    <property type="entry name" value="PHR_CRY_ALPHA_BETA"/>
    <property type="match status" value="1"/>
</dbReference>
<gene>
    <name evidence="6" type="ORF">UFOPK3516_00332</name>
</gene>
<feature type="domain" description="Photolyase/cryptochrome alpha/beta" evidence="5">
    <location>
        <begin position="18"/>
        <end position="147"/>
    </location>
</feature>
<dbReference type="InterPro" id="IPR036155">
    <property type="entry name" value="Crypto/Photolyase_N_sf"/>
</dbReference>
<keyword evidence="4" id="KW-0157">Chromophore</keyword>
<dbReference type="PROSITE" id="PS00394">
    <property type="entry name" value="DNA_PHOTOLYASES_1_1"/>
    <property type="match status" value="1"/>
</dbReference>
<proteinExistence type="predicted"/>
<keyword evidence="2" id="KW-0285">Flavoprotein</keyword>
<dbReference type="PANTHER" id="PTHR11455">
    <property type="entry name" value="CRYPTOCHROME"/>
    <property type="match status" value="1"/>
</dbReference>
<sequence length="491" mass="55376">MSVKSSDRESSGRPATQSPSVVWLRDDLRVADNPALAAAVDRGQPIVFVYIWDEVSTGIRPLGGASKWWLHHSLDRLSTRLTRLGSRLVLRRGAAHDVIRDLLRETGATAIYWNRRYGGAERDVDAAIKEYARAAGLEAHSFQASLLVEPWTIRTGGGTPYTVFTPFWKAFLARAEPPRAPLDAPKALPAGLADDIASDRLDSWNLLPQHPDWSAGLAARWNPGEQSAHDQLERFVEARLGRYADERDVPAEFVTSELSPHLRFGEISPFQIWHRVDQIRRTANAEMSRNMSKFLAEVGWREFSYNLLFHWPDIATRNFDRRFDGFPWAPPDPQVLSAWQDGRTGVPLVDAGMRELWQTGYMHNRVRMVAASFLIKNLLIDWRIGEQWFWDTLVDADPASNAASWQWVAGCGADAAPYFRVFNPVLQAEKFDPKRLYLRRYLGAFDGADADAYPEPIVELANARTRALEAFAEVSSLPRDIAPPTEFGAQQ</sequence>
<dbReference type="GO" id="GO:0009416">
    <property type="term" value="P:response to light stimulus"/>
    <property type="evidence" value="ECO:0007669"/>
    <property type="project" value="TreeGrafter"/>
</dbReference>
<dbReference type="PRINTS" id="PR00147">
    <property type="entry name" value="DNAPHOTLYASE"/>
</dbReference>
<dbReference type="Gene3D" id="1.10.579.10">
    <property type="entry name" value="DNA Cyclobutane Dipyrimidine Photolyase, subunit A, domain 3"/>
    <property type="match status" value="1"/>
</dbReference>
<protein>
    <submittedName>
        <fullName evidence="6">Unannotated protein</fullName>
    </submittedName>
</protein>
<dbReference type="GO" id="GO:0003904">
    <property type="term" value="F:deoxyribodipyrimidine photo-lyase activity"/>
    <property type="evidence" value="ECO:0007669"/>
    <property type="project" value="TreeGrafter"/>
</dbReference>
<dbReference type="InterPro" id="IPR005101">
    <property type="entry name" value="Cryptochr/Photolyase_FAD-bd"/>
</dbReference>